<feature type="signal peptide" evidence="8">
    <location>
        <begin position="1"/>
        <end position="30"/>
    </location>
</feature>
<dbReference type="Pfam" id="PF00246">
    <property type="entry name" value="Peptidase_M14"/>
    <property type="match status" value="1"/>
</dbReference>
<dbReference type="EMBL" id="FNHP01000005">
    <property type="protein sequence ID" value="SDM38016.1"/>
    <property type="molecule type" value="Genomic_DNA"/>
</dbReference>
<dbReference type="RefSeq" id="WP_091569328.1">
    <property type="nucleotide sequence ID" value="NZ_FNHP01000005.1"/>
</dbReference>
<keyword evidence="3" id="KW-0645">Protease</keyword>
<comment type="similarity">
    <text evidence="2 7">Belongs to the peptidase M14 family.</text>
</comment>
<evidence type="ECO:0000256" key="8">
    <source>
        <dbReference type="SAM" id="SignalP"/>
    </source>
</evidence>
<dbReference type="PANTHER" id="PTHR11705:SF143">
    <property type="entry name" value="SLL0236 PROTEIN"/>
    <property type="match status" value="1"/>
</dbReference>
<dbReference type="PROSITE" id="PS52035">
    <property type="entry name" value="PEPTIDASE_M14"/>
    <property type="match status" value="1"/>
</dbReference>
<dbReference type="GO" id="GO:0008270">
    <property type="term" value="F:zinc ion binding"/>
    <property type="evidence" value="ECO:0007669"/>
    <property type="project" value="InterPro"/>
</dbReference>
<keyword evidence="4" id="KW-0378">Hydrolase</keyword>
<dbReference type="GO" id="GO:0004181">
    <property type="term" value="F:metallocarboxypeptidase activity"/>
    <property type="evidence" value="ECO:0007669"/>
    <property type="project" value="InterPro"/>
</dbReference>
<protein>
    <submittedName>
        <fullName evidence="10">Zinc carboxypeptidase</fullName>
    </submittedName>
</protein>
<comment type="cofactor">
    <cofactor evidence="1">
        <name>Zn(2+)</name>
        <dbReference type="ChEBI" id="CHEBI:29105"/>
    </cofactor>
</comment>
<proteinExistence type="inferred from homology"/>
<dbReference type="SMART" id="SM00631">
    <property type="entry name" value="Zn_pept"/>
    <property type="match status" value="1"/>
</dbReference>
<evidence type="ECO:0000256" key="2">
    <source>
        <dbReference type="ARBA" id="ARBA00005988"/>
    </source>
</evidence>
<name>A0A1G9SRD3_9BURK</name>
<evidence type="ECO:0000256" key="5">
    <source>
        <dbReference type="ARBA" id="ARBA00022833"/>
    </source>
</evidence>
<organism evidence="10 11">
    <name type="scientific">Oryzisolibacter propanilivorax</name>
    <dbReference type="NCBI Taxonomy" id="1527607"/>
    <lineage>
        <taxon>Bacteria</taxon>
        <taxon>Pseudomonadati</taxon>
        <taxon>Pseudomonadota</taxon>
        <taxon>Betaproteobacteria</taxon>
        <taxon>Burkholderiales</taxon>
        <taxon>Comamonadaceae</taxon>
        <taxon>Oryzisolibacter</taxon>
    </lineage>
</organism>
<sequence>MTTTPPTARRTRLLRPARLSLLTLASVLLAACSSTPLPPWPGQPPARSVPGRVVPPPLSQPAPDVGAQVTVTPIDPATPLPDAVAPQPASPLDARFPAPTVRYDTPGLADGRGAFTTNAELQQWLRQLAAESRGVNRSQVLEYGRSQRGQPLLALVLTRAPGTDVAALEASGRPTVLLMGQQHGDEPASAEALLVIARELATGPLQKMLDGINVIVVPRTNPDGAEAGQPLTVSGIDLDHDHLLLRTPEAQSLALLVRNYRPIALLDAHEYPVRGLLAERAGVLPRADLLAQPASTANLPEFMTRAAMEWYHQPMVQALQQAGLTQDWYFRPVEAEGGLHLAMGGTGADSARNVNGLKNAVSLRIDSRGSDLDRQQLQRRVHAQVTAIASMLRSTVERASNLEEVRSYEAREIASQACRGELVVRAQGTPLQRELLAIDPQTGADRPLHLQWDSTLQLRPTLRRARPCGYWLSASAGDAVQRLRWMGLQVLRVAEPGSVLSDLYEQQPGSDRGEGLRLTTRRAAIDVPEGSYYVPMNQPLANLAAAALEPDTRGSYYAHQLIGGLQDTARVMVNPPLVFEEMD</sequence>
<reference evidence="11" key="1">
    <citation type="submission" date="2016-10" db="EMBL/GenBank/DDBJ databases">
        <authorList>
            <person name="Varghese N."/>
            <person name="Submissions S."/>
        </authorList>
    </citation>
    <scope>NUCLEOTIDE SEQUENCE [LARGE SCALE GENOMIC DNA]</scope>
    <source>
        <strain evidence="11">EPL6</strain>
    </source>
</reference>
<keyword evidence="10" id="KW-0121">Carboxypeptidase</keyword>
<dbReference type="OrthoDB" id="5294005at2"/>
<evidence type="ECO:0000256" key="6">
    <source>
        <dbReference type="ARBA" id="ARBA00023049"/>
    </source>
</evidence>
<dbReference type="Gene3D" id="3.40.630.10">
    <property type="entry name" value="Zn peptidases"/>
    <property type="match status" value="1"/>
</dbReference>
<evidence type="ECO:0000259" key="9">
    <source>
        <dbReference type="PROSITE" id="PS52035"/>
    </source>
</evidence>
<keyword evidence="11" id="KW-1185">Reference proteome</keyword>
<keyword evidence="8" id="KW-0732">Signal</keyword>
<gene>
    <name evidence="10" type="ORF">SAMN05428957_105100</name>
</gene>
<dbReference type="Proteomes" id="UP000198552">
    <property type="component" value="Unassembled WGS sequence"/>
</dbReference>
<evidence type="ECO:0000313" key="10">
    <source>
        <dbReference type="EMBL" id="SDM38016.1"/>
    </source>
</evidence>
<evidence type="ECO:0000256" key="3">
    <source>
        <dbReference type="ARBA" id="ARBA00022670"/>
    </source>
</evidence>
<comment type="caution">
    <text evidence="7">Lacks conserved residue(s) required for the propagation of feature annotation.</text>
</comment>
<accession>A0A1G9SRD3</accession>
<keyword evidence="5" id="KW-0862">Zinc</keyword>
<evidence type="ECO:0000256" key="4">
    <source>
        <dbReference type="ARBA" id="ARBA00022801"/>
    </source>
</evidence>
<feature type="chain" id="PRO_5011484293" evidence="8">
    <location>
        <begin position="31"/>
        <end position="583"/>
    </location>
</feature>
<evidence type="ECO:0000256" key="1">
    <source>
        <dbReference type="ARBA" id="ARBA00001947"/>
    </source>
</evidence>
<dbReference type="PANTHER" id="PTHR11705">
    <property type="entry name" value="PROTEASE FAMILY M14 CARBOXYPEPTIDASE A,B"/>
    <property type="match status" value="1"/>
</dbReference>
<keyword evidence="6" id="KW-0482">Metalloprotease</keyword>
<evidence type="ECO:0000256" key="7">
    <source>
        <dbReference type="PROSITE-ProRule" id="PRU01379"/>
    </source>
</evidence>
<dbReference type="GO" id="GO:0005615">
    <property type="term" value="C:extracellular space"/>
    <property type="evidence" value="ECO:0007669"/>
    <property type="project" value="TreeGrafter"/>
</dbReference>
<feature type="domain" description="Peptidase M14" evidence="9">
    <location>
        <begin position="114"/>
        <end position="395"/>
    </location>
</feature>
<dbReference type="GO" id="GO:0006508">
    <property type="term" value="P:proteolysis"/>
    <property type="evidence" value="ECO:0007669"/>
    <property type="project" value="UniProtKB-KW"/>
</dbReference>
<dbReference type="AlphaFoldDB" id="A0A1G9SRD3"/>
<dbReference type="SUPFAM" id="SSF53187">
    <property type="entry name" value="Zn-dependent exopeptidases"/>
    <property type="match status" value="1"/>
</dbReference>
<dbReference type="InterPro" id="IPR000834">
    <property type="entry name" value="Peptidase_M14"/>
</dbReference>
<dbReference type="STRING" id="1527607.SAMN05428957_105100"/>
<evidence type="ECO:0000313" key="11">
    <source>
        <dbReference type="Proteomes" id="UP000198552"/>
    </source>
</evidence>